<evidence type="ECO:0000256" key="1">
    <source>
        <dbReference type="ARBA" id="ARBA00006525"/>
    </source>
</evidence>
<dbReference type="Pfam" id="PF02481">
    <property type="entry name" value="DNA_processg_A"/>
    <property type="match status" value="1"/>
</dbReference>
<gene>
    <name evidence="4" type="ORF">A3A02_01340</name>
</gene>
<dbReference type="InterPro" id="IPR057666">
    <property type="entry name" value="DrpA_SLOG"/>
</dbReference>
<dbReference type="Proteomes" id="UP000177376">
    <property type="component" value="Unassembled WGS sequence"/>
</dbReference>
<dbReference type="InterPro" id="IPR041614">
    <property type="entry name" value="DprA_WH"/>
</dbReference>
<dbReference type="GO" id="GO:0009294">
    <property type="term" value="P:DNA-mediated transformation"/>
    <property type="evidence" value="ECO:0007669"/>
    <property type="project" value="InterPro"/>
</dbReference>
<dbReference type="Pfam" id="PF17782">
    <property type="entry name" value="WHD_DprA"/>
    <property type="match status" value="1"/>
</dbReference>
<dbReference type="InterPro" id="IPR010994">
    <property type="entry name" value="RuvA_2-like"/>
</dbReference>
<name>A0A1G1YHY6_9BACT</name>
<proteinExistence type="inferred from homology"/>
<dbReference type="InterPro" id="IPR036388">
    <property type="entry name" value="WH-like_DNA-bd_sf"/>
</dbReference>
<sequence>MSENKNEHSSDLKYWLAYSRIQKIGPINFKKLANYFNDLKTAWQANANKLISAGLNKDLVEEIIIRRSQINPDQELNLVNQEGLKTITIKDDNYPRALKEIYNPPPLLYLRGSIDALNNICLAVVGTRKFSAYGRQATEEIVYQLAERGLTIISGLALGIDALAHLACLNANGKTVAILGSGADQPSVYPSSNRYLIDKIISSQGAVISEYPVGTAPTKYTFPMRNRIISGLAKGVLVIEAPESSGALITAKYALDQNRDVFAIPGSIYSHNSKGVNNLIKQGAKLITGADDILQEFNIQVILQETKNEPAISQEEEKIVFNLLSKEPLHIDKIKQLSKLNINVLSSALTMLEIKGLIKDIGGKHYLKR</sequence>
<accession>A0A1G1YHY6</accession>
<dbReference type="SUPFAM" id="SSF47781">
    <property type="entry name" value="RuvA domain 2-like"/>
    <property type="match status" value="1"/>
</dbReference>
<evidence type="ECO:0000259" key="2">
    <source>
        <dbReference type="Pfam" id="PF02481"/>
    </source>
</evidence>
<protein>
    <submittedName>
        <fullName evidence="4">DNA protecting protein DprA</fullName>
    </submittedName>
</protein>
<dbReference type="EMBL" id="MHIM01000028">
    <property type="protein sequence ID" value="OGY51965.1"/>
    <property type="molecule type" value="Genomic_DNA"/>
</dbReference>
<comment type="caution">
    <text evidence="4">The sequence shown here is derived from an EMBL/GenBank/DDBJ whole genome shotgun (WGS) entry which is preliminary data.</text>
</comment>
<feature type="domain" description="Smf/DprA SLOG" evidence="2">
    <location>
        <begin position="85"/>
        <end position="297"/>
    </location>
</feature>
<dbReference type="NCBIfam" id="TIGR00732">
    <property type="entry name" value="dprA"/>
    <property type="match status" value="1"/>
</dbReference>
<dbReference type="PANTHER" id="PTHR43022:SF1">
    <property type="entry name" value="PROTEIN SMF"/>
    <property type="match status" value="1"/>
</dbReference>
<dbReference type="AlphaFoldDB" id="A0A1G1YHY6"/>
<feature type="domain" description="DprA winged helix" evidence="3">
    <location>
        <begin position="306"/>
        <end position="363"/>
    </location>
</feature>
<organism evidence="4 5">
    <name type="scientific">Candidatus Buchananbacteria bacterium RIFCSPLOWO2_01_FULL_39_33</name>
    <dbReference type="NCBI Taxonomy" id="1797543"/>
    <lineage>
        <taxon>Bacteria</taxon>
        <taxon>Candidatus Buchananiibacteriota</taxon>
    </lineage>
</organism>
<reference evidence="4 5" key="1">
    <citation type="journal article" date="2016" name="Nat. Commun.">
        <title>Thousands of microbial genomes shed light on interconnected biogeochemical processes in an aquifer system.</title>
        <authorList>
            <person name="Anantharaman K."/>
            <person name="Brown C.T."/>
            <person name="Hug L.A."/>
            <person name="Sharon I."/>
            <person name="Castelle C.J."/>
            <person name="Probst A.J."/>
            <person name="Thomas B.C."/>
            <person name="Singh A."/>
            <person name="Wilkins M.J."/>
            <person name="Karaoz U."/>
            <person name="Brodie E.L."/>
            <person name="Williams K.H."/>
            <person name="Hubbard S.S."/>
            <person name="Banfield J.F."/>
        </authorList>
    </citation>
    <scope>NUCLEOTIDE SEQUENCE [LARGE SCALE GENOMIC DNA]</scope>
</reference>
<evidence type="ECO:0000313" key="5">
    <source>
        <dbReference type="Proteomes" id="UP000177376"/>
    </source>
</evidence>
<evidence type="ECO:0000259" key="3">
    <source>
        <dbReference type="Pfam" id="PF17782"/>
    </source>
</evidence>
<comment type="similarity">
    <text evidence="1">Belongs to the DprA/Smf family.</text>
</comment>
<evidence type="ECO:0000313" key="4">
    <source>
        <dbReference type="EMBL" id="OGY51965.1"/>
    </source>
</evidence>
<dbReference type="InterPro" id="IPR003488">
    <property type="entry name" value="DprA"/>
</dbReference>
<dbReference type="SUPFAM" id="SSF102405">
    <property type="entry name" value="MCP/YpsA-like"/>
    <property type="match status" value="1"/>
</dbReference>
<dbReference type="Gene3D" id="1.10.10.10">
    <property type="entry name" value="Winged helix-like DNA-binding domain superfamily/Winged helix DNA-binding domain"/>
    <property type="match status" value="1"/>
</dbReference>
<dbReference type="PANTHER" id="PTHR43022">
    <property type="entry name" value="PROTEIN SMF"/>
    <property type="match status" value="1"/>
</dbReference>
<dbReference type="Gene3D" id="3.40.50.450">
    <property type="match status" value="1"/>
</dbReference>